<organism evidence="1 2">
    <name type="scientific">Acanthopleuribacter pedis</name>
    <dbReference type="NCBI Taxonomy" id="442870"/>
    <lineage>
        <taxon>Bacteria</taxon>
        <taxon>Pseudomonadati</taxon>
        <taxon>Acidobacteriota</taxon>
        <taxon>Holophagae</taxon>
        <taxon>Acanthopleuribacterales</taxon>
        <taxon>Acanthopleuribacteraceae</taxon>
        <taxon>Acanthopleuribacter</taxon>
    </lineage>
</organism>
<reference evidence="1" key="1">
    <citation type="submission" date="2021-03" db="EMBL/GenBank/DDBJ databases">
        <authorList>
            <person name="Wang G."/>
        </authorList>
    </citation>
    <scope>NUCLEOTIDE SEQUENCE</scope>
    <source>
        <strain evidence="1">KCTC 12899</strain>
    </source>
</reference>
<proteinExistence type="predicted"/>
<evidence type="ECO:0000313" key="1">
    <source>
        <dbReference type="EMBL" id="MBO1321375.1"/>
    </source>
</evidence>
<dbReference type="Proteomes" id="UP000664417">
    <property type="component" value="Unassembled WGS sequence"/>
</dbReference>
<evidence type="ECO:0008006" key="3">
    <source>
        <dbReference type="Google" id="ProtNLM"/>
    </source>
</evidence>
<evidence type="ECO:0000313" key="2">
    <source>
        <dbReference type="Proteomes" id="UP000664417"/>
    </source>
</evidence>
<dbReference type="EMBL" id="JAFREP010000024">
    <property type="protein sequence ID" value="MBO1321375.1"/>
    <property type="molecule type" value="Genomic_DNA"/>
</dbReference>
<protein>
    <recommendedName>
        <fullName evidence="3">LysM domain-containing protein</fullName>
    </recommendedName>
</protein>
<sequence length="1345" mass="141500">MSNKDLSHLTLSVGYTDALVPLTAWPLTTVAWTLTPRQGQGADLDVHLALQPGGLTPAAEAAGDAAVSGARETAARFAAVWYQIQQPDVTMSLSTSLQQSGDTPDVLAIKMDQARAFMTGAYQFARDAAAVRAACADPAVTATLADVVSHYGVNWQALGLAAGDRFVGNLIDLKETPFSIPCYTVAYDGASPNDLFVGVSSVPDLMLDADNADLPLQVGTELVVPAVVRPQPDDGLPLNLLAERYGLSVASLVRANQASTGLLRPGFVFTAQGVAVAVPDPADGGNAPGPPPSLDDIAATFAANGVPYDAVMVAGANAEQPGMFADRVKLVVDRRIIKDGWTLNNNGCEASSAELASANAGTVDLYPPGTPLLLKMVQRGADQVAKEPLGALARANGIEAGDLLRHNAGVAVRAAGGGEGLAATGFPIPGMCALPAAWDENPPARLPSEGSGYSPAQLGTLTERDPTSMLSANQATPNLILAGAVLKPTPLLSQPTLTTAAADSINSILARFNAAGVAVTVADLVQANLNNAFLAPGAALLLPPAETVLRVPIGVRGWRFPGSIFPLRTWVTLSRNADLVEADFKGTDVAAITSPIAIQRESNPAGAEDDAETLDAFIAALAKALPGLVPATGQVVKARENDGPSDLFGVSFLAGQGIWMVAITPPAPAVGDQGPQPYSFALRPLFNSVQSADAVAVAPYDPDSGGLGTPQQHDYQGVNVEDWAHAWLAGLDLLCTGPYVTAAYPINPAAMGRLLAAKQGLADAVADGLSAVLADQNAAGASVGSVPWKAAREVLRQRLLGDLVRAYDGTAMIQWQVAVGALPDVANARLSGAGSLADDGDDGDRARLGNAKLDLANTKEGTLTFPFNLSRPGTDTAITLNPTYAVKEIEYHIEPVVAGYARSEWLQFTGSFAKNPPPAYTAELGTPLIPVPLRSYPAQPALAFQEALTNPAAATPDEACYWAYRVAVAHEAAAGDQLVIAVECNRGAGVGQEPGQNNDDLFAALAQYAAIEDALWATLDSLTPSGSDGDPTTLAAALTTYADLAEKVTAAWSAHWNIHGVEPRLADVGQIHPRRRNPKQDQSKTVQHIINSYAASFSLGDNGLIRAVSLTQLDKDNTLGWPDISLVLEGDIHIPLTGTDPLRSTRDYVLPKKAPAPITAARRLELTFPKLHIAEIQNITTAVSVQRNLRLLGHDGPRTCSSLIYRTPESAFPQPLVPLIVVSEPMVMKPWSEIQNQNPPAHLLGTLTRDRITGRDIGFAVRYAYTLAEADPPLKTFLPVALRPRTTADDQTVDAVVAALKKWQKENNPIQNGGEWTFDFSFYSTVDPKRRRPLLQLKQWVFPVG</sequence>
<comment type="caution">
    <text evidence="1">The sequence shown here is derived from an EMBL/GenBank/DDBJ whole genome shotgun (WGS) entry which is preliminary data.</text>
</comment>
<keyword evidence="2" id="KW-1185">Reference proteome</keyword>
<accession>A0A8J7QE12</accession>
<dbReference type="RefSeq" id="WP_207861350.1">
    <property type="nucleotide sequence ID" value="NZ_JAFREP010000024.1"/>
</dbReference>
<gene>
    <name evidence="1" type="ORF">J3U88_23035</name>
</gene>
<name>A0A8J7QE12_9BACT</name>